<sequence length="83" mass="9336">MQPDRSASYIWKQRRRASSPREFLRLESPHRISLMSTVPSRLLSNKSNTRGARGISESIFIAFSTSSNSDSVAFSPSPHIRAK</sequence>
<accession>A0A0A9BTC5</accession>
<dbReference type="AlphaFoldDB" id="A0A0A9BTC5"/>
<proteinExistence type="predicted"/>
<protein>
    <submittedName>
        <fullName evidence="1">CCamK</fullName>
    </submittedName>
</protein>
<reference evidence="1" key="1">
    <citation type="submission" date="2014-09" db="EMBL/GenBank/DDBJ databases">
        <authorList>
            <person name="Magalhaes I.L.F."/>
            <person name="Oliveira U."/>
            <person name="Santos F.R."/>
            <person name="Vidigal T.H.D.A."/>
            <person name="Brescovit A.D."/>
            <person name="Santos A.J."/>
        </authorList>
    </citation>
    <scope>NUCLEOTIDE SEQUENCE</scope>
    <source>
        <tissue evidence="1">Shoot tissue taken approximately 20 cm above the soil surface</tissue>
    </source>
</reference>
<name>A0A0A9BTC5_ARUDO</name>
<organism evidence="1">
    <name type="scientific">Arundo donax</name>
    <name type="common">Giant reed</name>
    <name type="synonym">Donax arundinaceus</name>
    <dbReference type="NCBI Taxonomy" id="35708"/>
    <lineage>
        <taxon>Eukaryota</taxon>
        <taxon>Viridiplantae</taxon>
        <taxon>Streptophyta</taxon>
        <taxon>Embryophyta</taxon>
        <taxon>Tracheophyta</taxon>
        <taxon>Spermatophyta</taxon>
        <taxon>Magnoliopsida</taxon>
        <taxon>Liliopsida</taxon>
        <taxon>Poales</taxon>
        <taxon>Poaceae</taxon>
        <taxon>PACMAD clade</taxon>
        <taxon>Arundinoideae</taxon>
        <taxon>Arundineae</taxon>
        <taxon>Arundo</taxon>
    </lineage>
</organism>
<evidence type="ECO:0000313" key="1">
    <source>
        <dbReference type="EMBL" id="JAD64430.1"/>
    </source>
</evidence>
<dbReference type="EMBL" id="GBRH01233465">
    <property type="protein sequence ID" value="JAD64430.1"/>
    <property type="molecule type" value="Transcribed_RNA"/>
</dbReference>
<reference evidence="1" key="2">
    <citation type="journal article" date="2015" name="Data Brief">
        <title>Shoot transcriptome of the giant reed, Arundo donax.</title>
        <authorList>
            <person name="Barrero R.A."/>
            <person name="Guerrero F.D."/>
            <person name="Moolhuijzen P."/>
            <person name="Goolsby J.A."/>
            <person name="Tidwell J."/>
            <person name="Bellgard S.E."/>
            <person name="Bellgard M.I."/>
        </authorList>
    </citation>
    <scope>NUCLEOTIDE SEQUENCE</scope>
    <source>
        <tissue evidence="1">Shoot tissue taken approximately 20 cm above the soil surface</tissue>
    </source>
</reference>